<dbReference type="GO" id="GO:0016491">
    <property type="term" value="F:oxidoreductase activity"/>
    <property type="evidence" value="ECO:0007669"/>
    <property type="project" value="UniProtKB-KW"/>
</dbReference>
<dbReference type="Proteomes" id="UP001139516">
    <property type="component" value="Unassembled WGS sequence"/>
</dbReference>
<dbReference type="CDD" id="cd05233">
    <property type="entry name" value="SDR_c"/>
    <property type="match status" value="1"/>
</dbReference>
<dbReference type="PANTHER" id="PTHR44196">
    <property type="entry name" value="DEHYDROGENASE/REDUCTASE SDR FAMILY MEMBER 7B"/>
    <property type="match status" value="1"/>
</dbReference>
<dbReference type="AlphaFoldDB" id="A0A9X1YAM0"/>
<name>A0A9X1YAM0_9PROT</name>
<evidence type="ECO:0000256" key="3">
    <source>
        <dbReference type="SAM" id="MobiDB-lite"/>
    </source>
</evidence>
<feature type="compositionally biased region" description="Low complexity" evidence="3">
    <location>
        <begin position="22"/>
        <end position="41"/>
    </location>
</feature>
<keyword evidence="5" id="KW-1185">Reference proteome</keyword>
<dbReference type="SUPFAM" id="SSF51735">
    <property type="entry name" value="NAD(P)-binding Rossmann-fold domains"/>
    <property type="match status" value="1"/>
</dbReference>
<accession>A0A9X1YAM0</accession>
<dbReference type="PANTHER" id="PTHR44196:SF1">
    <property type="entry name" value="DEHYDROGENASE_REDUCTASE SDR FAMILY MEMBER 7B"/>
    <property type="match status" value="1"/>
</dbReference>
<feature type="compositionally biased region" description="Pro residues" evidence="3">
    <location>
        <begin position="1"/>
        <end position="21"/>
    </location>
</feature>
<dbReference type="Pfam" id="PF00106">
    <property type="entry name" value="adh_short"/>
    <property type="match status" value="1"/>
</dbReference>
<dbReference type="PRINTS" id="PR00081">
    <property type="entry name" value="GDHRDH"/>
</dbReference>
<dbReference type="InterPro" id="IPR002347">
    <property type="entry name" value="SDR_fam"/>
</dbReference>
<evidence type="ECO:0000313" key="5">
    <source>
        <dbReference type="Proteomes" id="UP001139516"/>
    </source>
</evidence>
<evidence type="ECO:0000256" key="2">
    <source>
        <dbReference type="ARBA" id="ARBA00023002"/>
    </source>
</evidence>
<dbReference type="InterPro" id="IPR036291">
    <property type="entry name" value="NAD(P)-bd_dom_sf"/>
</dbReference>
<keyword evidence="2" id="KW-0560">Oxidoreductase</keyword>
<dbReference type="EMBL" id="JALPRX010000076">
    <property type="protein sequence ID" value="MCK8786190.1"/>
    <property type="molecule type" value="Genomic_DNA"/>
</dbReference>
<protein>
    <submittedName>
        <fullName evidence="4">SDR family oxidoreductase</fullName>
    </submittedName>
</protein>
<dbReference type="NCBIfam" id="NF005489">
    <property type="entry name" value="PRK07102.1"/>
    <property type="match status" value="1"/>
</dbReference>
<feature type="region of interest" description="Disordered" evidence="3">
    <location>
        <begin position="1"/>
        <end position="41"/>
    </location>
</feature>
<dbReference type="RefSeq" id="WP_248668306.1">
    <property type="nucleotide sequence ID" value="NZ_JALPRX010000076.1"/>
</dbReference>
<comment type="similarity">
    <text evidence="1">Belongs to the short-chain dehydrogenases/reductases (SDR) family.</text>
</comment>
<proteinExistence type="inferred from homology"/>
<evidence type="ECO:0000313" key="4">
    <source>
        <dbReference type="EMBL" id="MCK8786190.1"/>
    </source>
</evidence>
<comment type="caution">
    <text evidence="4">The sequence shown here is derived from an EMBL/GenBank/DDBJ whole genome shotgun (WGS) entry which is preliminary data.</text>
</comment>
<reference evidence="4" key="1">
    <citation type="submission" date="2022-04" db="EMBL/GenBank/DDBJ databases">
        <title>Roseomonas acroporae sp. nov., isolated from coral Acropora digitifera.</title>
        <authorList>
            <person name="Sun H."/>
        </authorList>
    </citation>
    <scope>NUCLEOTIDE SEQUENCE</scope>
    <source>
        <strain evidence="4">NAR14</strain>
    </source>
</reference>
<dbReference type="Gene3D" id="3.40.50.720">
    <property type="entry name" value="NAD(P)-binding Rossmann-like Domain"/>
    <property type="match status" value="1"/>
</dbReference>
<organism evidence="4 5">
    <name type="scientific">Roseomonas acroporae</name>
    <dbReference type="NCBI Taxonomy" id="2937791"/>
    <lineage>
        <taxon>Bacteria</taxon>
        <taxon>Pseudomonadati</taxon>
        <taxon>Pseudomonadota</taxon>
        <taxon>Alphaproteobacteria</taxon>
        <taxon>Acetobacterales</taxon>
        <taxon>Roseomonadaceae</taxon>
        <taxon>Roseomonas</taxon>
    </lineage>
</organism>
<dbReference type="GO" id="GO:0016020">
    <property type="term" value="C:membrane"/>
    <property type="evidence" value="ECO:0007669"/>
    <property type="project" value="TreeGrafter"/>
</dbReference>
<evidence type="ECO:0000256" key="1">
    <source>
        <dbReference type="ARBA" id="ARBA00006484"/>
    </source>
</evidence>
<gene>
    <name evidence="4" type="ORF">M0638_17580</name>
</gene>
<sequence>MSDPTAPAPAVSPPPPAPAASPGPVSSGPVSSGPVPSGPASAAAAATVPATLPAEATNAVLILGAASDIGAAIARAHAAEGRPLILLARQPARLEREAADLRLRHGVAVQLLPLDVLDLAAHAPLLDSLPVLPATVISVVGLLGEQPRSAADPAEAERVMRTNYLAPALFLGEVANRMEARGSGTIIGISSVAGDRGRASNYVYGSAKAGFTAFLSGLRNRLAGKGVHVVTVKPGFVDTQMTAGMNLPKPLTAQPEEVAKAVLAAEARGRDVIYVRPVWRVIMSIIRGIPEPVFKRRNL</sequence>